<protein>
    <submittedName>
        <fullName evidence="1">Uncharacterized protein</fullName>
    </submittedName>
</protein>
<dbReference type="Proteomes" id="UP000460435">
    <property type="component" value="Unassembled WGS sequence"/>
</dbReference>
<sequence length="300" mass="32795">MALPVWWWAVPGIDVGRKGRASDGGRLLLPVRLDWDGAELVILRAGERIIRSFSAVGLGHRRYGEARIRVTEAGELAGTCTDADEVPREVLSSSTRDVSADLERLVEDGDTARWEILLSLDRHVERSVARAHAAVAAEVAGPGAEVRMVCAPGELEVIATEMAFGSDLSPSPLERIVDRIARPGTLVRVDPLRYIAASLRRDAEQLIRRRIGDPHVGPRIRAVAREHGLTDLEQICAVYNSTHSSDRIGVERARSAMAVARGKATVPLEHIGELARIEAHDADVVRAMDLRAEPPGPRRR</sequence>
<dbReference type="EMBL" id="WLZY01000010">
    <property type="protein sequence ID" value="NDL60237.1"/>
    <property type="molecule type" value="Genomic_DNA"/>
</dbReference>
<name>A0A7K3MB25_9ACTN</name>
<reference evidence="1 2" key="1">
    <citation type="submission" date="2019-11" db="EMBL/GenBank/DDBJ databases">
        <authorList>
            <person name="Li X.-J."/>
            <person name="Feng X.-M."/>
        </authorList>
    </citation>
    <scope>NUCLEOTIDE SEQUENCE [LARGE SCALE GENOMIC DNA]</scope>
    <source>
        <strain evidence="1 2">XMNu-373</strain>
    </source>
</reference>
<proteinExistence type="predicted"/>
<gene>
    <name evidence="1" type="ORF">F7O44_24490</name>
</gene>
<evidence type="ECO:0000313" key="2">
    <source>
        <dbReference type="Proteomes" id="UP000460435"/>
    </source>
</evidence>
<keyword evidence="2" id="KW-1185">Reference proteome</keyword>
<dbReference type="RefSeq" id="WP_162452934.1">
    <property type="nucleotide sequence ID" value="NZ_WLZY01000010.1"/>
</dbReference>
<dbReference type="AlphaFoldDB" id="A0A7K3MB25"/>
<accession>A0A7K3MB25</accession>
<evidence type="ECO:0000313" key="1">
    <source>
        <dbReference type="EMBL" id="NDL60237.1"/>
    </source>
</evidence>
<organism evidence="1 2">
    <name type="scientific">Phytoactinopolyspora mesophila</name>
    <dbReference type="NCBI Taxonomy" id="2650750"/>
    <lineage>
        <taxon>Bacteria</taxon>
        <taxon>Bacillati</taxon>
        <taxon>Actinomycetota</taxon>
        <taxon>Actinomycetes</taxon>
        <taxon>Jiangellales</taxon>
        <taxon>Jiangellaceae</taxon>
        <taxon>Phytoactinopolyspora</taxon>
    </lineage>
</organism>
<comment type="caution">
    <text evidence="1">The sequence shown here is derived from an EMBL/GenBank/DDBJ whole genome shotgun (WGS) entry which is preliminary data.</text>
</comment>